<keyword evidence="11" id="KW-1185">Reference proteome</keyword>
<feature type="binding site" evidence="5">
    <location>
        <position position="229"/>
    </location>
    <ligand>
        <name>ATP</name>
        <dbReference type="ChEBI" id="CHEBI:30616"/>
    </ligand>
</feature>
<dbReference type="InterPro" id="IPR014277">
    <property type="entry name" value="Orc1/Cdc6_arc"/>
</dbReference>
<dbReference type="Pfam" id="PF09079">
    <property type="entry name" value="WHD_Cdc6"/>
    <property type="match status" value="1"/>
</dbReference>
<dbReference type="CDD" id="cd00009">
    <property type="entry name" value="AAA"/>
    <property type="match status" value="1"/>
</dbReference>
<gene>
    <name evidence="8" type="ORF">DWB78_18670</name>
    <name evidence="9" type="ORF">SAMN05216278_3847</name>
</gene>
<dbReference type="EMBL" id="QQST01000005">
    <property type="protein sequence ID" value="RDI69575.1"/>
    <property type="molecule type" value="Genomic_DNA"/>
</dbReference>
<organism evidence="9 10">
    <name type="scientific">Halopelagius longus</name>
    <dbReference type="NCBI Taxonomy" id="1236180"/>
    <lineage>
        <taxon>Archaea</taxon>
        <taxon>Methanobacteriati</taxon>
        <taxon>Methanobacteriota</taxon>
        <taxon>Stenosarchaea group</taxon>
        <taxon>Halobacteria</taxon>
        <taxon>Halobacteriales</taxon>
        <taxon>Haloferacaceae</taxon>
    </lineage>
</organism>
<dbReference type="RefSeq" id="WP_092539311.1">
    <property type="nucleotide sequence ID" value="NZ_FNKQ01000007.1"/>
</dbReference>
<feature type="binding site" evidence="5">
    <location>
        <position position="217"/>
    </location>
    <ligand>
        <name>ATP</name>
        <dbReference type="ChEBI" id="CHEBI:30616"/>
    </ligand>
</feature>
<dbReference type="CDD" id="cd08768">
    <property type="entry name" value="Cdc6_C"/>
    <property type="match status" value="1"/>
</dbReference>
<dbReference type="InterPro" id="IPR036388">
    <property type="entry name" value="WH-like_DNA-bd_sf"/>
</dbReference>
<evidence type="ECO:0000256" key="3">
    <source>
        <dbReference type="ARBA" id="ARBA00022741"/>
    </source>
</evidence>
<name>A0A1H1GTH4_9EURY</name>
<dbReference type="InterPro" id="IPR050311">
    <property type="entry name" value="ORC1/CDC6"/>
</dbReference>
<dbReference type="NCBIfam" id="TIGR02928">
    <property type="entry name" value="orc1/cdc6 family replication initiation protein"/>
    <property type="match status" value="1"/>
</dbReference>
<keyword evidence="4 5" id="KW-0067">ATP-binding</keyword>
<dbReference type="Gene3D" id="3.40.50.300">
    <property type="entry name" value="P-loop containing nucleotide triphosphate hydrolases"/>
    <property type="match status" value="1"/>
</dbReference>
<evidence type="ECO:0000256" key="5">
    <source>
        <dbReference type="HAMAP-Rule" id="MF_01407"/>
    </source>
</evidence>
<feature type="domain" description="Cdc6 C-terminal" evidence="7">
    <location>
        <begin position="316"/>
        <end position="397"/>
    </location>
</feature>
<dbReference type="Gene3D" id="1.10.10.10">
    <property type="entry name" value="Winged helix-like DNA-binding domain superfamily/Winged helix DNA-binding domain"/>
    <property type="match status" value="1"/>
</dbReference>
<evidence type="ECO:0000256" key="2">
    <source>
        <dbReference type="ARBA" id="ARBA00022705"/>
    </source>
</evidence>
<dbReference type="GO" id="GO:0051301">
    <property type="term" value="P:cell division"/>
    <property type="evidence" value="ECO:0007669"/>
    <property type="project" value="UniProtKB-KW"/>
</dbReference>
<keyword evidence="9" id="KW-0131">Cell cycle</keyword>
<keyword evidence="2 5" id="KW-0235">DNA replication</keyword>
<evidence type="ECO:0000256" key="1">
    <source>
        <dbReference type="ARBA" id="ARBA00006184"/>
    </source>
</evidence>
<dbReference type="Proteomes" id="UP000255421">
    <property type="component" value="Unassembled WGS sequence"/>
</dbReference>
<evidence type="ECO:0000259" key="7">
    <source>
        <dbReference type="SMART" id="SM01074"/>
    </source>
</evidence>
<dbReference type="PANTHER" id="PTHR10763:SF22">
    <property type="entry name" value="ORC1-TYPE DNA REPLICATION PROTEIN"/>
    <property type="match status" value="1"/>
</dbReference>
<dbReference type="SMART" id="SM01074">
    <property type="entry name" value="Cdc6_C"/>
    <property type="match status" value="1"/>
</dbReference>
<dbReference type="Pfam" id="PF22703">
    <property type="entry name" value="Cdc6_lid"/>
    <property type="match status" value="1"/>
</dbReference>
<comment type="function">
    <text evidence="5">Involved in regulation of DNA replication.</text>
</comment>
<dbReference type="AlphaFoldDB" id="A0A1H1GTH4"/>
<dbReference type="GO" id="GO:0005524">
    <property type="term" value="F:ATP binding"/>
    <property type="evidence" value="ECO:0007669"/>
    <property type="project" value="UniProtKB-UniRule"/>
</dbReference>
<dbReference type="PANTHER" id="PTHR10763">
    <property type="entry name" value="CELL DIVISION CONTROL PROTEIN 6-RELATED"/>
    <property type="match status" value="1"/>
</dbReference>
<dbReference type="SMART" id="SM00382">
    <property type="entry name" value="AAA"/>
    <property type="match status" value="1"/>
</dbReference>
<evidence type="ECO:0000259" key="6">
    <source>
        <dbReference type="SMART" id="SM00382"/>
    </source>
</evidence>
<feature type="domain" description="AAA+ ATPase" evidence="6">
    <location>
        <begin position="48"/>
        <end position="214"/>
    </location>
</feature>
<sequence>MGRFNRESFIIQDKDVLRDDYQPETLEERDEELDEYAAALRPVIQGWQPNNVFLYGVTGVGKTAATHDLLEELQESAEEYDDVDLNVIELNCTGCTTSYQVAVNLVNEIRSPSHPLTTVSSSREPMSETGYQQKRIFNELYNDLESVGGTILVVLDEIDNIGSDDDILYELPRARSQLDLNVKIGVIGISNDFKFRENLSPKVKDTLCEEEILFPPYDANELRNILRQRADIALHSDVLESDVIPLCAAFSAQDSGSARQALRLLRKAADIAENEAMAGGEAKITEEHVREAEHQIQRQQVVEGMHSLTRQGQYVLLTVCQLAAEGETPERTKLIYQRYQKILRNHGTDPLKRRRVHDHLSDLSLHGILRLVDSTGGRGNYNEYELDVSLSSALDALESEFGDLTEIRETAKRHQVLD</sequence>
<dbReference type="FunFam" id="1.10.8.60:FF:000073">
    <property type="entry name" value="ORC1-type DNA replication protein"/>
    <property type="match status" value="1"/>
</dbReference>
<dbReference type="InterPro" id="IPR036390">
    <property type="entry name" value="WH_DNA-bd_sf"/>
</dbReference>
<dbReference type="OrthoDB" id="195574at2157"/>
<reference evidence="10" key="2">
    <citation type="submission" date="2016-10" db="EMBL/GenBank/DDBJ databases">
        <authorList>
            <person name="Varghese N."/>
            <person name="Submissions S."/>
        </authorList>
    </citation>
    <scope>NUCLEOTIDE SEQUENCE [LARGE SCALE GENOMIC DNA]</scope>
    <source>
        <strain evidence="10">CGMCC 1.12397</strain>
    </source>
</reference>
<feature type="binding site" evidence="5">
    <location>
        <begin position="60"/>
        <end position="64"/>
    </location>
    <ligand>
        <name>ATP</name>
        <dbReference type="ChEBI" id="CHEBI:30616"/>
    </ligand>
</feature>
<dbReference type="GO" id="GO:0006260">
    <property type="term" value="P:DNA replication"/>
    <property type="evidence" value="ECO:0007669"/>
    <property type="project" value="UniProtKB-UniRule"/>
</dbReference>
<accession>A0A1H1GTH4</accession>
<reference evidence="8 11" key="3">
    <citation type="submission" date="2018-07" db="EMBL/GenBank/DDBJ databases">
        <title>Genome sequence of extremly halophilic archaeon Halopelagius longus strain BC12-B1.</title>
        <authorList>
            <person name="Zhang X."/>
        </authorList>
    </citation>
    <scope>NUCLEOTIDE SEQUENCE [LARGE SCALE GENOMIC DNA]</scope>
    <source>
        <strain evidence="8 11">BC12-B1</strain>
    </source>
</reference>
<proteinExistence type="inferred from homology"/>
<dbReference type="InterPro" id="IPR055237">
    <property type="entry name" value="Cdc6_lid"/>
</dbReference>
<dbReference type="Pfam" id="PF13401">
    <property type="entry name" value="AAA_22"/>
    <property type="match status" value="1"/>
</dbReference>
<dbReference type="Gene3D" id="1.10.8.60">
    <property type="match status" value="1"/>
</dbReference>
<dbReference type="GO" id="GO:0016887">
    <property type="term" value="F:ATP hydrolysis activity"/>
    <property type="evidence" value="ECO:0007669"/>
    <property type="project" value="InterPro"/>
</dbReference>
<keyword evidence="9" id="KW-0132">Cell division</keyword>
<dbReference type="HAMAP" id="MF_01407">
    <property type="entry name" value="ORC1_type_DNA_replic_protein"/>
    <property type="match status" value="1"/>
</dbReference>
<dbReference type="Proteomes" id="UP000199289">
    <property type="component" value="Unassembled WGS sequence"/>
</dbReference>
<comment type="similarity">
    <text evidence="1 5">Belongs to the CDC6/cdc18 family.</text>
</comment>
<dbReference type="InterPro" id="IPR027417">
    <property type="entry name" value="P-loop_NTPase"/>
</dbReference>
<dbReference type="InterPro" id="IPR015163">
    <property type="entry name" value="Cdc6_C"/>
</dbReference>
<dbReference type="SUPFAM" id="SSF46785">
    <property type="entry name" value="Winged helix' DNA-binding domain"/>
    <property type="match status" value="1"/>
</dbReference>
<dbReference type="InterPro" id="IPR049945">
    <property type="entry name" value="AAA_22"/>
</dbReference>
<dbReference type="SUPFAM" id="SSF52540">
    <property type="entry name" value="P-loop containing nucleoside triphosphate hydrolases"/>
    <property type="match status" value="1"/>
</dbReference>
<evidence type="ECO:0000313" key="8">
    <source>
        <dbReference type="EMBL" id="RDI69575.1"/>
    </source>
</evidence>
<dbReference type="InterPro" id="IPR003593">
    <property type="entry name" value="AAA+_ATPase"/>
</dbReference>
<dbReference type="EMBL" id="FNKQ01000007">
    <property type="protein sequence ID" value="SDR16480.1"/>
    <property type="molecule type" value="Genomic_DNA"/>
</dbReference>
<evidence type="ECO:0000313" key="9">
    <source>
        <dbReference type="EMBL" id="SDR16480.1"/>
    </source>
</evidence>
<keyword evidence="3 5" id="KW-0547">Nucleotide-binding</keyword>
<evidence type="ECO:0000313" key="11">
    <source>
        <dbReference type="Proteomes" id="UP000255421"/>
    </source>
</evidence>
<evidence type="ECO:0000256" key="4">
    <source>
        <dbReference type="ARBA" id="ARBA00022840"/>
    </source>
</evidence>
<protein>
    <recommendedName>
        <fullName evidence="5">ORC1-type DNA replication protein</fullName>
    </recommendedName>
</protein>
<evidence type="ECO:0000313" key="10">
    <source>
        <dbReference type="Proteomes" id="UP000199289"/>
    </source>
</evidence>
<reference evidence="9" key="1">
    <citation type="submission" date="2016-10" db="EMBL/GenBank/DDBJ databases">
        <authorList>
            <person name="de Groot N.N."/>
        </authorList>
    </citation>
    <scope>NUCLEOTIDE SEQUENCE [LARGE SCALE GENOMIC DNA]</scope>
    <source>
        <strain evidence="9">CGMCC 1.12397</strain>
    </source>
</reference>